<sequence length="230" mass="25366">ARVAQSKATNDNRVRMTNSFLVLGCLIGSQHLLNNKKTNAKIQAVTSETKTNGSDIKGQKYGQPRNLPMRNNGRNYVAAVKRCGILSFVLMDNATSALKKVTNQIVVGNFIDCSKLDQKSDANKCAGQIGLANTVFDWYGRPILSLQSIRGICAKLAICAMVVLGTLQKVVDNKHKWIYCHDSVMVFTITNVARNKSMPGIGKPEEKDKKSKWVSNVAINKFFYATLYGC</sequence>
<dbReference type="AlphaFoldDB" id="A0AAD5D263"/>
<accession>A0AAD5D263</accession>
<protein>
    <submittedName>
        <fullName evidence="1">Uncharacterized protein</fullName>
    </submittedName>
</protein>
<gene>
    <name evidence="1" type="ORF">M8C21_008910</name>
</gene>
<proteinExistence type="predicted"/>
<dbReference type="EMBL" id="JAMZMK010005611">
    <property type="protein sequence ID" value="KAI7752761.1"/>
    <property type="molecule type" value="Genomic_DNA"/>
</dbReference>
<evidence type="ECO:0000313" key="2">
    <source>
        <dbReference type="Proteomes" id="UP001206925"/>
    </source>
</evidence>
<evidence type="ECO:0000313" key="1">
    <source>
        <dbReference type="EMBL" id="KAI7752761.1"/>
    </source>
</evidence>
<reference evidence="1" key="1">
    <citation type="submission" date="2022-06" db="EMBL/GenBank/DDBJ databases">
        <title>Uncovering the hologenomic basis of an extraordinary plant invasion.</title>
        <authorList>
            <person name="Bieker V.C."/>
            <person name="Martin M.D."/>
            <person name="Gilbert T."/>
            <person name="Hodgins K."/>
            <person name="Battlay P."/>
            <person name="Petersen B."/>
            <person name="Wilson J."/>
        </authorList>
    </citation>
    <scope>NUCLEOTIDE SEQUENCE</scope>
    <source>
        <strain evidence="1">AA19_3_7</strain>
        <tissue evidence="1">Leaf</tissue>
    </source>
</reference>
<name>A0AAD5D263_AMBAR</name>
<keyword evidence="2" id="KW-1185">Reference proteome</keyword>
<comment type="caution">
    <text evidence="1">The sequence shown here is derived from an EMBL/GenBank/DDBJ whole genome shotgun (WGS) entry which is preliminary data.</text>
</comment>
<feature type="non-terminal residue" evidence="1">
    <location>
        <position position="230"/>
    </location>
</feature>
<dbReference type="Proteomes" id="UP001206925">
    <property type="component" value="Unassembled WGS sequence"/>
</dbReference>
<organism evidence="1 2">
    <name type="scientific">Ambrosia artemisiifolia</name>
    <name type="common">Common ragweed</name>
    <dbReference type="NCBI Taxonomy" id="4212"/>
    <lineage>
        <taxon>Eukaryota</taxon>
        <taxon>Viridiplantae</taxon>
        <taxon>Streptophyta</taxon>
        <taxon>Embryophyta</taxon>
        <taxon>Tracheophyta</taxon>
        <taxon>Spermatophyta</taxon>
        <taxon>Magnoliopsida</taxon>
        <taxon>eudicotyledons</taxon>
        <taxon>Gunneridae</taxon>
        <taxon>Pentapetalae</taxon>
        <taxon>asterids</taxon>
        <taxon>campanulids</taxon>
        <taxon>Asterales</taxon>
        <taxon>Asteraceae</taxon>
        <taxon>Asteroideae</taxon>
        <taxon>Heliantheae alliance</taxon>
        <taxon>Heliantheae</taxon>
        <taxon>Ambrosia</taxon>
    </lineage>
</organism>